<evidence type="ECO:0000256" key="8">
    <source>
        <dbReference type="ARBA" id="ARBA00023136"/>
    </source>
</evidence>
<dbReference type="Proteomes" id="UP000199754">
    <property type="component" value="Chromosome"/>
</dbReference>
<protein>
    <recommendedName>
        <fullName evidence="9">Multidrug-efflux transporter</fullName>
    </recommendedName>
</protein>
<evidence type="ECO:0000256" key="2">
    <source>
        <dbReference type="ARBA" id="ARBA00022448"/>
    </source>
</evidence>
<name>A0A221JWL5_9RHOB</name>
<dbReference type="GO" id="GO:0015297">
    <property type="term" value="F:antiporter activity"/>
    <property type="evidence" value="ECO:0007669"/>
    <property type="project" value="UniProtKB-KW"/>
</dbReference>
<reference evidence="11 12" key="1">
    <citation type="submission" date="2017-07" db="EMBL/GenBank/DDBJ databases">
        <title>Genome Sequence of Sulfitobacter pseudonitzschiae Strain SMR1 Isolated from a culture of the Diatom Skeletonema marinoi.</title>
        <authorList>
            <person name="Topel M."/>
            <person name="Pinder M.I.M."/>
            <person name="Johansson O.N."/>
            <person name="Kourtchenko O."/>
            <person name="Godhe A."/>
            <person name="Clarke A.K."/>
        </authorList>
    </citation>
    <scope>NUCLEOTIDE SEQUENCE [LARGE SCALE GENOMIC DNA]</scope>
    <source>
        <strain evidence="11 12">SMR1</strain>
    </source>
</reference>
<dbReference type="PANTHER" id="PTHR43298:SF2">
    <property type="entry name" value="FMN_FAD EXPORTER YEEO-RELATED"/>
    <property type="match status" value="1"/>
</dbReference>
<evidence type="ECO:0000313" key="11">
    <source>
        <dbReference type="EMBL" id="ASM71007.1"/>
    </source>
</evidence>
<proteinExistence type="predicted"/>
<dbReference type="InterPro" id="IPR050222">
    <property type="entry name" value="MATE_MdtK"/>
</dbReference>
<feature type="transmembrane region" description="Helical" evidence="10">
    <location>
        <begin position="374"/>
        <end position="393"/>
    </location>
</feature>
<dbReference type="GO" id="GO:0042910">
    <property type="term" value="F:xenobiotic transmembrane transporter activity"/>
    <property type="evidence" value="ECO:0007669"/>
    <property type="project" value="InterPro"/>
</dbReference>
<dbReference type="GO" id="GO:0006811">
    <property type="term" value="P:monoatomic ion transport"/>
    <property type="evidence" value="ECO:0007669"/>
    <property type="project" value="UniProtKB-KW"/>
</dbReference>
<dbReference type="RefSeq" id="WP_089419118.1">
    <property type="nucleotide sequence ID" value="NZ_CP022415.1"/>
</dbReference>
<accession>A0A221JWL5</accession>
<feature type="transmembrane region" description="Helical" evidence="10">
    <location>
        <begin position="262"/>
        <end position="281"/>
    </location>
</feature>
<gene>
    <name evidence="11" type="primary">mepA</name>
    <name evidence="11" type="ORF">SULPSESMR1_00169</name>
</gene>
<feature type="transmembrane region" description="Helical" evidence="10">
    <location>
        <begin position="234"/>
        <end position="256"/>
    </location>
</feature>
<keyword evidence="7" id="KW-0406">Ion transport</keyword>
<feature type="transmembrane region" description="Helical" evidence="10">
    <location>
        <begin position="346"/>
        <end position="367"/>
    </location>
</feature>
<feature type="transmembrane region" description="Helical" evidence="10">
    <location>
        <begin position="192"/>
        <end position="213"/>
    </location>
</feature>
<evidence type="ECO:0000313" key="12">
    <source>
        <dbReference type="Proteomes" id="UP000199754"/>
    </source>
</evidence>
<dbReference type="InterPro" id="IPR002528">
    <property type="entry name" value="MATE_fam"/>
</dbReference>
<evidence type="ECO:0000256" key="4">
    <source>
        <dbReference type="ARBA" id="ARBA00022475"/>
    </source>
</evidence>
<dbReference type="KEGG" id="spse:SULPSESMR1_00169"/>
<evidence type="ECO:0000256" key="9">
    <source>
        <dbReference type="ARBA" id="ARBA00031636"/>
    </source>
</evidence>
<evidence type="ECO:0000256" key="10">
    <source>
        <dbReference type="SAM" id="Phobius"/>
    </source>
</evidence>
<dbReference type="AlphaFoldDB" id="A0A221JWL5"/>
<organism evidence="11 12">
    <name type="scientific">Pseudosulfitobacter pseudonitzschiae</name>
    <dbReference type="NCBI Taxonomy" id="1402135"/>
    <lineage>
        <taxon>Bacteria</taxon>
        <taxon>Pseudomonadati</taxon>
        <taxon>Pseudomonadota</taxon>
        <taxon>Alphaproteobacteria</taxon>
        <taxon>Rhodobacterales</taxon>
        <taxon>Roseobacteraceae</taxon>
        <taxon>Pseudosulfitobacter</taxon>
    </lineage>
</organism>
<dbReference type="OrthoDB" id="7718525at2"/>
<keyword evidence="2" id="KW-0813">Transport</keyword>
<evidence type="ECO:0000256" key="1">
    <source>
        <dbReference type="ARBA" id="ARBA00004429"/>
    </source>
</evidence>
<dbReference type="PANTHER" id="PTHR43298">
    <property type="entry name" value="MULTIDRUG RESISTANCE PROTEIN NORM-RELATED"/>
    <property type="match status" value="1"/>
</dbReference>
<dbReference type="GO" id="GO:0005886">
    <property type="term" value="C:plasma membrane"/>
    <property type="evidence" value="ECO:0007669"/>
    <property type="project" value="UniProtKB-SubCell"/>
</dbReference>
<keyword evidence="4" id="KW-1003">Cell membrane</keyword>
<keyword evidence="3" id="KW-0050">Antiport</keyword>
<feature type="transmembrane region" description="Helical" evidence="10">
    <location>
        <begin position="91"/>
        <end position="113"/>
    </location>
</feature>
<feature type="transmembrane region" description="Helical" evidence="10">
    <location>
        <begin position="399"/>
        <end position="425"/>
    </location>
</feature>
<feature type="transmembrane region" description="Helical" evidence="10">
    <location>
        <begin position="310"/>
        <end position="334"/>
    </location>
</feature>
<comment type="subcellular location">
    <subcellularLocation>
        <location evidence="1">Cell inner membrane</location>
        <topology evidence="1">Multi-pass membrane protein</topology>
    </subcellularLocation>
</comment>
<keyword evidence="12" id="KW-1185">Reference proteome</keyword>
<dbReference type="PIRSF" id="PIRSF006603">
    <property type="entry name" value="DinF"/>
    <property type="match status" value="1"/>
</dbReference>
<evidence type="ECO:0000256" key="5">
    <source>
        <dbReference type="ARBA" id="ARBA00022692"/>
    </source>
</evidence>
<feature type="transmembrane region" description="Helical" evidence="10">
    <location>
        <begin position="47"/>
        <end position="70"/>
    </location>
</feature>
<evidence type="ECO:0000256" key="3">
    <source>
        <dbReference type="ARBA" id="ARBA00022449"/>
    </source>
</evidence>
<dbReference type="NCBIfam" id="TIGR00797">
    <property type="entry name" value="matE"/>
    <property type="match status" value="1"/>
</dbReference>
<feature type="transmembrane region" description="Helical" evidence="10">
    <location>
        <begin position="163"/>
        <end position="186"/>
    </location>
</feature>
<sequence>MADSDLSDLNLHRLMWRLGLPAMAGLSLNALHQVVDAAFVGRLGADALAALVLLTPLAGLVAAAGIGLGIGAASATARSLGAGQPQAARAVAGLSFCAALVLAICACGGLLVFDDPLLRLLGAQGALFETARTYLTIQAFTIGCAIVQILCDFLAIGRGNARFSLMTLALCFGLNIILDPVFIFWLDLGVSGAAWSTLCAQLVTLGVWARHFAAPCRRPALGPLRLLWPVLRVGLPETASIAVTTLGLIALLRIAADLGGPAGVAALGITLRLVFVVMLPLEGFAIGVQPILSHAHGSANAARFASTLRVILRVSVAVTVALGALFCLAAHPLARLFVTDPAVADQAAMMLRCLAFALPAIALRLCAQISLQAMVLPWQAALLGLAPMGWLLWPAMGLLVPGLGLVGIAIAVLVAAWLAALLALVTVRDVIFPLTPTGASA</sequence>
<keyword evidence="5 10" id="KW-0812">Transmembrane</keyword>
<keyword evidence="8 10" id="KW-0472">Membrane</keyword>
<feature type="transmembrane region" description="Helical" evidence="10">
    <location>
        <begin position="133"/>
        <end position="156"/>
    </location>
</feature>
<dbReference type="Pfam" id="PF01554">
    <property type="entry name" value="MatE"/>
    <property type="match status" value="2"/>
</dbReference>
<keyword evidence="6 10" id="KW-1133">Transmembrane helix</keyword>
<dbReference type="EMBL" id="CP022415">
    <property type="protein sequence ID" value="ASM71007.1"/>
    <property type="molecule type" value="Genomic_DNA"/>
</dbReference>
<dbReference type="InterPro" id="IPR048279">
    <property type="entry name" value="MdtK-like"/>
</dbReference>
<evidence type="ECO:0000256" key="6">
    <source>
        <dbReference type="ARBA" id="ARBA00022989"/>
    </source>
</evidence>
<evidence type="ECO:0000256" key="7">
    <source>
        <dbReference type="ARBA" id="ARBA00023065"/>
    </source>
</evidence>